<proteinExistence type="predicted"/>
<organism evidence="1">
    <name type="scientific">Klebsiella pneumoniae</name>
    <dbReference type="NCBI Taxonomy" id="573"/>
    <lineage>
        <taxon>Bacteria</taxon>
        <taxon>Pseudomonadati</taxon>
        <taxon>Pseudomonadota</taxon>
        <taxon>Gammaproteobacteria</taxon>
        <taxon>Enterobacterales</taxon>
        <taxon>Enterobacteriaceae</taxon>
        <taxon>Klebsiella/Raoultella group</taxon>
        <taxon>Klebsiella</taxon>
        <taxon>Klebsiella pneumoniae complex</taxon>
    </lineage>
</organism>
<dbReference type="AlphaFoldDB" id="B7T4U0"/>
<geneLocation type="plasmid" evidence="1">
    <name>pCTXM360</name>
</geneLocation>
<reference evidence="1" key="1">
    <citation type="submission" date="2008-08" db="EMBL/GenBank/DDBJ databases">
        <title>Complete Nucleotide Sequences of the pCTX-M360 and pKpn114 Plasmids in the Multidrug Resistant Klebsiella pneumoniae in China: Evidence for pCTX-M360 as an intermediate plasmid between pCTX-M3 and pEL60.</title>
        <authorList>
            <person name="Zhu W."/>
            <person name="Wang J."/>
            <person name="Zhuang X."/>
            <person name="Lu Y."/>
        </authorList>
    </citation>
    <scope>NUCLEOTIDE SEQUENCE</scope>
    <source>
        <strain evidence="1">0773</strain>
        <plasmid evidence="1">pCTXM360</plasmid>
    </source>
</reference>
<evidence type="ECO:0000313" key="1">
    <source>
        <dbReference type="EMBL" id="ACJ65241.1"/>
    </source>
</evidence>
<sequence>MLFIPHTWHLAGCSFLVSLKSFMRELRYWPRKAGPKGHYRVASTPTVEPTEEIHAVRPTRQAPTTIDQKMKLPLISFPRLFLRKRETSPTIKNTTPMTLPPVIRPGWVLARPSVKVLIFSQTVVSAAASLLSNASGNTTNDFATVPRS</sequence>
<reference evidence="1" key="2">
    <citation type="journal article" date="2009" name="Antimicrob. Agents Chemother.">
        <title>Complete nucleotide sequence of pCTX-M360, an intermediate plasmid between pEL60 and pCTX-M3, from a multidrug-resistant Klebsiella pneumoniae strain isolated in China.</title>
        <authorList>
            <person name="Zhu W.H."/>
            <person name="Luo L."/>
            <person name="Wang J.Y."/>
            <person name="Zhuang X.H."/>
            <person name="Zhong L."/>
            <person name="Liao K."/>
            <person name="Zeng Y."/>
            <person name="Lu Y.J."/>
        </authorList>
    </citation>
    <scope>NUCLEOTIDE SEQUENCE</scope>
    <source>
        <strain evidence="1">0773</strain>
        <plasmid evidence="1">pCTXM360</plasmid>
    </source>
</reference>
<dbReference type="EMBL" id="EU938349">
    <property type="protein sequence ID" value="ACJ65241.1"/>
    <property type="molecule type" value="Genomic_DNA"/>
</dbReference>
<protein>
    <submittedName>
        <fullName evidence="1">Uncharacterized protein</fullName>
    </submittedName>
</protein>
<name>B7T4U0_KLEPN</name>
<keyword evidence="1" id="KW-0614">Plasmid</keyword>
<accession>B7T4U0</accession>